<dbReference type="SMART" id="SM00278">
    <property type="entry name" value="HhH1"/>
    <property type="match status" value="2"/>
</dbReference>
<dbReference type="eggNOG" id="COG1555">
    <property type="taxonomic scope" value="Bacteria"/>
</dbReference>
<evidence type="ECO:0000259" key="2">
    <source>
        <dbReference type="SMART" id="SM00278"/>
    </source>
</evidence>
<protein>
    <submittedName>
        <fullName evidence="3">ComE operon protein 1</fullName>
    </submittedName>
</protein>
<proteinExistence type="predicted"/>
<dbReference type="GO" id="GO:0006281">
    <property type="term" value="P:DNA repair"/>
    <property type="evidence" value="ECO:0007669"/>
    <property type="project" value="InterPro"/>
</dbReference>
<evidence type="ECO:0000313" key="3">
    <source>
        <dbReference type="EMBL" id="AFS78976.1"/>
    </source>
</evidence>
<keyword evidence="1" id="KW-0812">Transmembrane</keyword>
<dbReference type="HOGENOM" id="CLU_052011_1_2_9"/>
<dbReference type="PANTHER" id="PTHR21180:SF32">
    <property type="entry name" value="ENDONUCLEASE_EXONUCLEASE_PHOSPHATASE FAMILY DOMAIN-CONTAINING PROTEIN 1"/>
    <property type="match status" value="1"/>
</dbReference>
<dbReference type="Gene3D" id="1.10.150.320">
    <property type="entry name" value="Photosystem II 12 kDa extrinsic protein"/>
    <property type="match status" value="1"/>
</dbReference>
<dbReference type="STRING" id="1128398.Curi_c19720"/>
<dbReference type="PANTHER" id="PTHR21180">
    <property type="entry name" value="ENDONUCLEASE/EXONUCLEASE/PHOSPHATASE FAMILY DOMAIN-CONTAINING PROTEIN 1"/>
    <property type="match status" value="1"/>
</dbReference>
<dbReference type="SUPFAM" id="SSF47781">
    <property type="entry name" value="RuvA domain 2-like"/>
    <property type="match status" value="1"/>
</dbReference>
<dbReference type="NCBIfam" id="TIGR00426">
    <property type="entry name" value="competence protein ComEA helix-hairpin-helix repeat region"/>
    <property type="match status" value="1"/>
</dbReference>
<dbReference type="Pfam" id="PF12836">
    <property type="entry name" value="HHH_3"/>
    <property type="match status" value="1"/>
</dbReference>
<dbReference type="Proteomes" id="UP000006094">
    <property type="component" value="Chromosome"/>
</dbReference>
<dbReference type="Gene3D" id="3.10.560.10">
    <property type="entry name" value="Outer membrane lipoprotein wza domain like"/>
    <property type="match status" value="1"/>
</dbReference>
<sequence length="221" mass="24474">MINFTKKQQIAILIIVVLIFIVGYKIIDKDQQQGILVEDEELFFDNEIENNIDDDSKVSNNKDEGQAEIVIHITGEINEPGIVTLKEDDRIIDAIKEAGGLTSSADESKINLAKKLLDEDKVYIPKIGEDIESDSMSDDINIISNENKSEGSSNVTGSGKININIASKEELKMLPGIGEATAQKIIDYREASKFNSIEDIMKVSGIGEKKFQAIKEMIIAR</sequence>
<dbReference type="InterPro" id="IPR019554">
    <property type="entry name" value="Soluble_ligand-bd"/>
</dbReference>
<gene>
    <name evidence="3" type="primary">comEA</name>
    <name evidence="3" type="ordered locus">Curi_c19720</name>
</gene>
<evidence type="ECO:0000256" key="1">
    <source>
        <dbReference type="SAM" id="Phobius"/>
    </source>
</evidence>
<evidence type="ECO:0000313" key="4">
    <source>
        <dbReference type="Proteomes" id="UP000006094"/>
    </source>
</evidence>
<dbReference type="RefSeq" id="WP_014968112.1">
    <property type="nucleotide sequence ID" value="NC_018664.1"/>
</dbReference>
<name>K0B2Y1_GOTA9</name>
<dbReference type="Pfam" id="PF10531">
    <property type="entry name" value="SLBB"/>
    <property type="match status" value="1"/>
</dbReference>
<dbReference type="InterPro" id="IPR010994">
    <property type="entry name" value="RuvA_2-like"/>
</dbReference>
<dbReference type="GO" id="GO:0015628">
    <property type="term" value="P:protein secretion by the type II secretion system"/>
    <property type="evidence" value="ECO:0007669"/>
    <property type="project" value="TreeGrafter"/>
</dbReference>
<keyword evidence="1" id="KW-0472">Membrane</keyword>
<dbReference type="GO" id="GO:0015627">
    <property type="term" value="C:type II protein secretion system complex"/>
    <property type="evidence" value="ECO:0007669"/>
    <property type="project" value="TreeGrafter"/>
</dbReference>
<dbReference type="InterPro" id="IPR051675">
    <property type="entry name" value="Endo/Exo/Phosphatase_dom_1"/>
</dbReference>
<keyword evidence="1" id="KW-1133">Transmembrane helix</keyword>
<keyword evidence="4" id="KW-1185">Reference proteome</keyword>
<reference evidence="3 4" key="1">
    <citation type="journal article" date="2012" name="PLoS ONE">
        <title>The purine-utilizing bacterium Clostridium acidurici 9a: a genome-guided metabolic reconsideration.</title>
        <authorList>
            <person name="Hartwich K."/>
            <person name="Poehlein A."/>
            <person name="Daniel R."/>
        </authorList>
    </citation>
    <scope>NUCLEOTIDE SEQUENCE [LARGE SCALE GENOMIC DNA]</scope>
    <source>
        <strain evidence="4">ATCC 7906 / DSM 604 / BCRC 14475 / CIP 104303 / KCTC 5404 / NCIMB 10678 / 9a</strain>
    </source>
</reference>
<dbReference type="InterPro" id="IPR004509">
    <property type="entry name" value="Competence_ComEA_HhH"/>
</dbReference>
<organism evidence="3 4">
    <name type="scientific">Gottschalkia acidurici (strain ATCC 7906 / DSM 604 / BCRC 14475 / CIP 104303 / KCTC 5404 / NCIMB 10678 / 9a)</name>
    <name type="common">Clostridium acidurici</name>
    <dbReference type="NCBI Taxonomy" id="1128398"/>
    <lineage>
        <taxon>Bacteria</taxon>
        <taxon>Bacillati</taxon>
        <taxon>Bacillota</taxon>
        <taxon>Tissierellia</taxon>
        <taxon>Tissierellales</taxon>
        <taxon>Gottschalkiaceae</taxon>
        <taxon>Gottschalkia</taxon>
    </lineage>
</organism>
<dbReference type="KEGG" id="cad:Curi_c19720"/>
<feature type="domain" description="Helix-hairpin-helix DNA-binding motif class 1" evidence="2">
    <location>
        <begin position="198"/>
        <end position="217"/>
    </location>
</feature>
<feature type="transmembrane region" description="Helical" evidence="1">
    <location>
        <begin position="9"/>
        <end position="27"/>
    </location>
</feature>
<dbReference type="InterPro" id="IPR003583">
    <property type="entry name" value="Hlx-hairpin-Hlx_DNA-bd_motif"/>
</dbReference>
<dbReference type="AlphaFoldDB" id="K0B2Y1"/>
<dbReference type="GO" id="GO:0003677">
    <property type="term" value="F:DNA binding"/>
    <property type="evidence" value="ECO:0007669"/>
    <property type="project" value="InterPro"/>
</dbReference>
<feature type="domain" description="Helix-hairpin-helix DNA-binding motif class 1" evidence="2">
    <location>
        <begin position="169"/>
        <end position="188"/>
    </location>
</feature>
<accession>K0B2Y1</accession>
<dbReference type="PATRIC" id="fig|1128398.3.peg.2033"/>
<dbReference type="OrthoDB" id="9790239at2"/>
<dbReference type="EMBL" id="CP003326">
    <property type="protein sequence ID" value="AFS78976.1"/>
    <property type="molecule type" value="Genomic_DNA"/>
</dbReference>